<keyword evidence="3 12" id="KW-0812">Transmembrane</keyword>
<dbReference type="Pfam" id="PF00005">
    <property type="entry name" value="ABC_tran"/>
    <property type="match status" value="1"/>
</dbReference>
<dbReference type="SMART" id="SM00382">
    <property type="entry name" value="AAA"/>
    <property type="match status" value="1"/>
</dbReference>
<dbReference type="SUPFAM" id="SSF52540">
    <property type="entry name" value="P-loop containing nucleoside triphosphate hydrolases"/>
    <property type="match status" value="1"/>
</dbReference>
<evidence type="ECO:0008006" key="16">
    <source>
        <dbReference type="Google" id="ProtNLM"/>
    </source>
</evidence>
<evidence type="ECO:0000256" key="8">
    <source>
        <dbReference type="ARBA" id="ARBA00022989"/>
    </source>
</evidence>
<dbReference type="Gene3D" id="3.40.50.300">
    <property type="entry name" value="P-loop containing nucleotide triphosphate hydrolases"/>
    <property type="match status" value="1"/>
</dbReference>
<dbReference type="SUPFAM" id="SSF90123">
    <property type="entry name" value="ABC transporter transmembrane region"/>
    <property type="match status" value="1"/>
</dbReference>
<dbReference type="InterPro" id="IPR003593">
    <property type="entry name" value="AAA+_ATPase"/>
</dbReference>
<dbReference type="GO" id="GO:0005524">
    <property type="term" value="F:ATP binding"/>
    <property type="evidence" value="ECO:0007669"/>
    <property type="project" value="UniProtKB-KW"/>
</dbReference>
<evidence type="ECO:0000256" key="9">
    <source>
        <dbReference type="ARBA" id="ARBA00023136"/>
    </source>
</evidence>
<dbReference type="EMBL" id="HBHJ01021619">
    <property type="protein sequence ID" value="CAD9698609.1"/>
    <property type="molecule type" value="Transcribed_RNA"/>
</dbReference>
<dbReference type="InterPro" id="IPR027417">
    <property type="entry name" value="P-loop_NTPase"/>
</dbReference>
<keyword evidence="4" id="KW-0677">Repeat</keyword>
<dbReference type="InterPro" id="IPR003439">
    <property type="entry name" value="ABC_transporter-like_ATP-bd"/>
</dbReference>
<dbReference type="PROSITE" id="PS00211">
    <property type="entry name" value="ABC_TRANSPORTER_1"/>
    <property type="match status" value="1"/>
</dbReference>
<comment type="subcellular location">
    <subcellularLocation>
        <location evidence="1">Membrane</location>
        <topology evidence="1">Multi-pass membrane protein</topology>
    </subcellularLocation>
</comment>
<evidence type="ECO:0000256" key="4">
    <source>
        <dbReference type="ARBA" id="ARBA00022737"/>
    </source>
</evidence>
<dbReference type="GO" id="GO:0016887">
    <property type="term" value="F:ATP hydrolysis activity"/>
    <property type="evidence" value="ECO:0007669"/>
    <property type="project" value="InterPro"/>
</dbReference>
<feature type="domain" description="ABC transmembrane type-1" evidence="14">
    <location>
        <begin position="177"/>
        <end position="421"/>
    </location>
</feature>
<dbReference type="InterPro" id="IPR036640">
    <property type="entry name" value="ABC1_TM_sf"/>
</dbReference>
<dbReference type="GO" id="GO:0090374">
    <property type="term" value="P:oligopeptide export from mitochondrion"/>
    <property type="evidence" value="ECO:0007669"/>
    <property type="project" value="TreeGrafter"/>
</dbReference>
<dbReference type="Pfam" id="PF00664">
    <property type="entry name" value="ABC_membrane"/>
    <property type="match status" value="1"/>
</dbReference>
<proteinExistence type="predicted"/>
<feature type="domain" description="ABC transporter" evidence="13">
    <location>
        <begin position="456"/>
        <end position="695"/>
    </location>
</feature>
<sequence>MRIPGGLYRGMVEAQELVSDAPDAGTPQSSGTPSAATAMENGESKQELVPRSGAAAGSVELLGGDTESPAAKTELDEEKGEEEVYTVPFSRIWELNKPDKEFLLLGLVGAIVTGASYPIWGVVFARMLVLFYSPVPKCSETGSDGDFPPDLGNFATCDEYHKSEADDLWEESVELDLMWAGLICMVVLGNITVFYAFGTAAERLSQRLRDLMFTTYLRQEVGYFDMPANSVGTITSRLATDATLIRAKTGEPLMRVAITLFSCVAGVAVSLFYSWPIALVGLGVLPFLISAMMLETAVRFGTQEKLDDDSAESGALLSETLNAIKTVFSLRLERDLARRYEAMVGAIPEGYTWRLFIKATAFAASISVQHWCWAMLFWWGGWVVTNMNGFDFEDFVTSLVVFFFGLFGIAAASEGATDTKEAIRAISNVFRLLDRVSRIDPATATGAKTVPVPGRAALENVDFTYPSRPDLQVCCNYSLELEPGMHVGLVGPSGSGKSTALQLLQRFYDSDKGKVLCGGVDVRDLDLGWLHDEVGFVGQEPVLFRGTIRDNIALGRPGEVSDREIEAAAKQANAHGFISELPEGYATDVGTAGGRLSGGQKQRVAIARALVSSPKILLLDEATSALDSESEAVVQDTLTRLIAEKKLTTIMVAHRLSTVADLDAIAVVQLGRIVEFGTHSELLQQRGLYFELVNAGVGAAVAGGV</sequence>
<evidence type="ECO:0000259" key="13">
    <source>
        <dbReference type="PROSITE" id="PS50893"/>
    </source>
</evidence>
<keyword evidence="7" id="KW-1278">Translocase</keyword>
<evidence type="ECO:0000256" key="10">
    <source>
        <dbReference type="ARBA" id="ARBA00023180"/>
    </source>
</evidence>
<feature type="transmembrane region" description="Helical" evidence="12">
    <location>
        <begin position="102"/>
        <end position="125"/>
    </location>
</feature>
<dbReference type="PROSITE" id="PS50893">
    <property type="entry name" value="ABC_TRANSPORTER_2"/>
    <property type="match status" value="1"/>
</dbReference>
<dbReference type="InterPro" id="IPR017871">
    <property type="entry name" value="ABC_transporter-like_CS"/>
</dbReference>
<evidence type="ECO:0000256" key="5">
    <source>
        <dbReference type="ARBA" id="ARBA00022741"/>
    </source>
</evidence>
<evidence type="ECO:0000256" key="12">
    <source>
        <dbReference type="SAM" id="Phobius"/>
    </source>
</evidence>
<dbReference type="AlphaFoldDB" id="A0A7S2SHK2"/>
<evidence type="ECO:0000259" key="14">
    <source>
        <dbReference type="PROSITE" id="PS50929"/>
    </source>
</evidence>
<dbReference type="InterPro" id="IPR011527">
    <property type="entry name" value="ABC1_TM_dom"/>
</dbReference>
<keyword evidence="9 12" id="KW-0472">Membrane</keyword>
<feature type="transmembrane region" description="Helical" evidence="12">
    <location>
        <begin position="177"/>
        <end position="197"/>
    </location>
</feature>
<evidence type="ECO:0000256" key="2">
    <source>
        <dbReference type="ARBA" id="ARBA00022448"/>
    </source>
</evidence>
<protein>
    <recommendedName>
        <fullName evidence="16">ATP-dependent transporter ycf16</fullName>
    </recommendedName>
</protein>
<feature type="compositionally biased region" description="Polar residues" evidence="11">
    <location>
        <begin position="26"/>
        <end position="35"/>
    </location>
</feature>
<feature type="transmembrane region" description="Helical" evidence="12">
    <location>
        <begin position="361"/>
        <end position="383"/>
    </location>
</feature>
<name>A0A7S2SHK2_9STRA</name>
<dbReference type="GO" id="GO:0005743">
    <property type="term" value="C:mitochondrial inner membrane"/>
    <property type="evidence" value="ECO:0007669"/>
    <property type="project" value="TreeGrafter"/>
</dbReference>
<feature type="transmembrane region" description="Helical" evidence="12">
    <location>
        <begin position="395"/>
        <end position="412"/>
    </location>
</feature>
<gene>
    <name evidence="15" type="ORF">RMAR1173_LOCUS14294</name>
</gene>
<accession>A0A7S2SHK2</accession>
<dbReference type="PANTHER" id="PTHR43394">
    <property type="entry name" value="ATP-DEPENDENT PERMEASE MDL1, MITOCHONDRIAL"/>
    <property type="match status" value="1"/>
</dbReference>
<keyword evidence="2" id="KW-0813">Transport</keyword>
<evidence type="ECO:0000256" key="1">
    <source>
        <dbReference type="ARBA" id="ARBA00004141"/>
    </source>
</evidence>
<dbReference type="PANTHER" id="PTHR43394:SF18">
    <property type="entry name" value="ABC TRANSPORTER B FAMILY MEMBER 11-LIKE"/>
    <property type="match status" value="1"/>
</dbReference>
<feature type="transmembrane region" description="Helical" evidence="12">
    <location>
        <begin position="253"/>
        <end position="273"/>
    </location>
</feature>
<reference evidence="15" key="1">
    <citation type="submission" date="2021-01" db="EMBL/GenBank/DDBJ databases">
        <authorList>
            <person name="Corre E."/>
            <person name="Pelletier E."/>
            <person name="Niang G."/>
            <person name="Scheremetjew M."/>
            <person name="Finn R."/>
            <person name="Kale V."/>
            <person name="Holt S."/>
            <person name="Cochrane G."/>
            <person name="Meng A."/>
            <person name="Brown T."/>
            <person name="Cohen L."/>
        </authorList>
    </citation>
    <scope>NUCLEOTIDE SEQUENCE</scope>
    <source>
        <strain evidence="15">CCMP1243</strain>
    </source>
</reference>
<evidence type="ECO:0000256" key="11">
    <source>
        <dbReference type="SAM" id="MobiDB-lite"/>
    </source>
</evidence>
<organism evidence="15">
    <name type="scientific">Rhizochromulina marina</name>
    <dbReference type="NCBI Taxonomy" id="1034831"/>
    <lineage>
        <taxon>Eukaryota</taxon>
        <taxon>Sar</taxon>
        <taxon>Stramenopiles</taxon>
        <taxon>Ochrophyta</taxon>
        <taxon>Dictyochophyceae</taxon>
        <taxon>Rhizochromulinales</taxon>
        <taxon>Rhizochromulina</taxon>
    </lineage>
</organism>
<dbReference type="PROSITE" id="PS50929">
    <property type="entry name" value="ABC_TM1F"/>
    <property type="match status" value="1"/>
</dbReference>
<keyword evidence="5" id="KW-0547">Nucleotide-binding</keyword>
<keyword evidence="6" id="KW-0067">ATP-binding</keyword>
<feature type="region of interest" description="Disordered" evidence="11">
    <location>
        <begin position="14"/>
        <end position="80"/>
    </location>
</feature>
<keyword evidence="10" id="KW-0325">Glycoprotein</keyword>
<dbReference type="Gene3D" id="1.20.1560.10">
    <property type="entry name" value="ABC transporter type 1, transmembrane domain"/>
    <property type="match status" value="1"/>
</dbReference>
<evidence type="ECO:0000256" key="3">
    <source>
        <dbReference type="ARBA" id="ARBA00022692"/>
    </source>
</evidence>
<keyword evidence="8 12" id="KW-1133">Transmembrane helix</keyword>
<dbReference type="GO" id="GO:0015421">
    <property type="term" value="F:ABC-type oligopeptide transporter activity"/>
    <property type="evidence" value="ECO:0007669"/>
    <property type="project" value="TreeGrafter"/>
</dbReference>
<dbReference type="CDD" id="cd18578">
    <property type="entry name" value="ABC_6TM_Pgp_ABCB1_D2_like"/>
    <property type="match status" value="1"/>
</dbReference>
<evidence type="ECO:0000256" key="7">
    <source>
        <dbReference type="ARBA" id="ARBA00022967"/>
    </source>
</evidence>
<evidence type="ECO:0000256" key="6">
    <source>
        <dbReference type="ARBA" id="ARBA00022840"/>
    </source>
</evidence>
<evidence type="ECO:0000313" key="15">
    <source>
        <dbReference type="EMBL" id="CAD9698609.1"/>
    </source>
</evidence>
<dbReference type="FunFam" id="3.40.50.300:FF:000479">
    <property type="entry name" value="Multidrug resistance protein 1A"/>
    <property type="match status" value="1"/>
</dbReference>
<dbReference type="InterPro" id="IPR039421">
    <property type="entry name" value="Type_1_exporter"/>
</dbReference>